<keyword evidence="1" id="KW-1133">Transmembrane helix</keyword>
<keyword evidence="3" id="KW-1185">Reference proteome</keyword>
<dbReference type="AlphaFoldDB" id="A0AAV9XFJ8"/>
<gene>
    <name evidence="2" type="primary">IML2_9</name>
    <name evidence="2" type="ORF">TWF694_008261</name>
</gene>
<keyword evidence="1" id="KW-0472">Membrane</keyword>
<proteinExistence type="predicted"/>
<evidence type="ECO:0000313" key="2">
    <source>
        <dbReference type="EMBL" id="KAK6540878.1"/>
    </source>
</evidence>
<protein>
    <submittedName>
        <fullName evidence="2">Mitochondrial outer membrane protein iml2</fullName>
    </submittedName>
</protein>
<reference evidence="2 3" key="1">
    <citation type="submission" date="2019-10" db="EMBL/GenBank/DDBJ databases">
        <authorList>
            <person name="Palmer J.M."/>
        </authorList>
    </citation>
    <scope>NUCLEOTIDE SEQUENCE [LARGE SCALE GENOMIC DNA]</scope>
    <source>
        <strain evidence="2 3">TWF694</strain>
    </source>
</reference>
<feature type="transmembrane region" description="Helical" evidence="1">
    <location>
        <begin position="52"/>
        <end position="79"/>
    </location>
</feature>
<evidence type="ECO:0000256" key="1">
    <source>
        <dbReference type="SAM" id="Phobius"/>
    </source>
</evidence>
<organism evidence="2 3">
    <name type="scientific">Orbilia ellipsospora</name>
    <dbReference type="NCBI Taxonomy" id="2528407"/>
    <lineage>
        <taxon>Eukaryota</taxon>
        <taxon>Fungi</taxon>
        <taxon>Dikarya</taxon>
        <taxon>Ascomycota</taxon>
        <taxon>Pezizomycotina</taxon>
        <taxon>Orbiliomycetes</taxon>
        <taxon>Orbiliales</taxon>
        <taxon>Orbiliaceae</taxon>
        <taxon>Orbilia</taxon>
    </lineage>
</organism>
<dbReference type="EMBL" id="JAVHJO010000004">
    <property type="protein sequence ID" value="KAK6540878.1"/>
    <property type="molecule type" value="Genomic_DNA"/>
</dbReference>
<dbReference type="Proteomes" id="UP001365542">
    <property type="component" value="Unassembled WGS sequence"/>
</dbReference>
<accession>A0AAV9XFJ8</accession>
<sequence>MLAALAIEKSYIPLPNLAAISIMRATNPGTSETIFKLIYPVLKNTPVLMKDLGVLSILTLTILLLIFSSVLGFTSTILLSDVVVQPILSRNIEAPVPVDFLWNGDVQEDGSDWPTPVSFGFHYIQPAYNYFMWSSSPPVTLPPFAEYASEPLAIAGLSDTGSSIRAFLPFTNPDYRSGLKSYTGKSLVWDARVICQKPRVTDFKTSKDPYSISGKVQSSVQVDIIREPKVPAMQFSCILPWATYTYGRPILCQLPNYNVSDIVASGLKSEFSLPDQAELLWSGNTYLVLNQTLAADVGDFLDNNSDWGRIGLIDDYFEGKETVVVGTLCRSPLDAVDRDVGFSSQRPQTEPGSFAYMALNASVYYETTLPYADLQYRGDSYDFSTILPRLVAGNSSDRLNMSPPASGWAGPVVNTTGSDGPWTLRDLSLKVYRQSFLVQSLDLAAGMSVFFWESAYAGDSDNYLAGRKWMGDLFIAVKDHPQGGTARALQAVLTMVANNAYYEYLQKFDRFSNATIVQFLNVSSPGGPYGTRRGTGGFANEQQGFLSVYVKGRFPVGYVIVVVLLVLHTILAFIILVRFLQETAITRIGDPWQTLAQVASNQFEIENMFELSRKTNVDRSAVEKELRAQEKHNLRVGIQSYKDTVRLAKAGSSDTV</sequence>
<comment type="caution">
    <text evidence="2">The sequence shown here is derived from an EMBL/GenBank/DDBJ whole genome shotgun (WGS) entry which is preliminary data.</text>
</comment>
<keyword evidence="1" id="KW-0812">Transmembrane</keyword>
<evidence type="ECO:0000313" key="3">
    <source>
        <dbReference type="Proteomes" id="UP001365542"/>
    </source>
</evidence>
<feature type="transmembrane region" description="Helical" evidence="1">
    <location>
        <begin position="556"/>
        <end position="577"/>
    </location>
</feature>
<name>A0AAV9XFJ8_9PEZI</name>